<evidence type="ECO:0000313" key="2">
    <source>
        <dbReference type="Proteomes" id="UP001596417"/>
    </source>
</evidence>
<dbReference type="RefSeq" id="WP_390205164.1">
    <property type="nucleotide sequence ID" value="NZ_JBHSZC010000001.1"/>
</dbReference>
<proteinExistence type="predicted"/>
<name>A0ABD5YTD0_9EURY</name>
<dbReference type="Proteomes" id="UP001596417">
    <property type="component" value="Unassembled WGS sequence"/>
</dbReference>
<protein>
    <submittedName>
        <fullName evidence="1">Uncharacterized protein</fullName>
    </submittedName>
</protein>
<gene>
    <name evidence="1" type="ORF">ACFQL7_07515</name>
</gene>
<comment type="caution">
    <text evidence="1">The sequence shown here is derived from an EMBL/GenBank/DDBJ whole genome shotgun (WGS) entry which is preliminary data.</text>
</comment>
<accession>A0ABD5YTD0</accession>
<dbReference type="AlphaFoldDB" id="A0ABD5YTD0"/>
<organism evidence="1 2">
    <name type="scientific">Halocatena marina</name>
    <dbReference type="NCBI Taxonomy" id="2934937"/>
    <lineage>
        <taxon>Archaea</taxon>
        <taxon>Methanobacteriati</taxon>
        <taxon>Methanobacteriota</taxon>
        <taxon>Stenosarchaea group</taxon>
        <taxon>Halobacteria</taxon>
        <taxon>Halobacteriales</taxon>
        <taxon>Natronomonadaceae</taxon>
        <taxon>Halocatena</taxon>
    </lineage>
</organism>
<dbReference type="EMBL" id="JBHTAX010000001">
    <property type="protein sequence ID" value="MFC7189720.1"/>
    <property type="molecule type" value="Genomic_DNA"/>
</dbReference>
<sequence length="89" mass="10162">MDDHGLTLSVGDTVEMDDHRYVVANIRSITIGKRNDLIDIYDLETINPGDTDRRWRPVSTDYLAYRLKTDATVISQRSLGQRLVDRVLG</sequence>
<evidence type="ECO:0000313" key="1">
    <source>
        <dbReference type="EMBL" id="MFC7189720.1"/>
    </source>
</evidence>
<keyword evidence="2" id="KW-1185">Reference proteome</keyword>
<reference evidence="1 2" key="1">
    <citation type="journal article" date="2019" name="Int. J. Syst. Evol. Microbiol.">
        <title>The Global Catalogue of Microorganisms (GCM) 10K type strain sequencing project: providing services to taxonomists for standard genome sequencing and annotation.</title>
        <authorList>
            <consortium name="The Broad Institute Genomics Platform"/>
            <consortium name="The Broad Institute Genome Sequencing Center for Infectious Disease"/>
            <person name="Wu L."/>
            <person name="Ma J."/>
        </authorList>
    </citation>
    <scope>NUCLEOTIDE SEQUENCE [LARGE SCALE GENOMIC DNA]</scope>
    <source>
        <strain evidence="1 2">RDMS1</strain>
    </source>
</reference>